<keyword evidence="2" id="KW-1185">Reference proteome</keyword>
<dbReference type="EMBL" id="FNGY01000017">
    <property type="protein sequence ID" value="SDO63731.1"/>
    <property type="molecule type" value="Genomic_DNA"/>
</dbReference>
<protein>
    <submittedName>
        <fullName evidence="1">Uncharacterized protein</fullName>
    </submittedName>
</protein>
<gene>
    <name evidence="1" type="ORF">SAMN05421820_11764</name>
</gene>
<proteinExistence type="predicted"/>
<dbReference type="Proteomes" id="UP000183200">
    <property type="component" value="Unassembled WGS sequence"/>
</dbReference>
<organism evidence="1 2">
    <name type="scientific">Pedobacter steynii</name>
    <dbReference type="NCBI Taxonomy" id="430522"/>
    <lineage>
        <taxon>Bacteria</taxon>
        <taxon>Pseudomonadati</taxon>
        <taxon>Bacteroidota</taxon>
        <taxon>Sphingobacteriia</taxon>
        <taxon>Sphingobacteriales</taxon>
        <taxon>Sphingobacteriaceae</taxon>
        <taxon>Pedobacter</taxon>
    </lineage>
</organism>
<sequence>MSCSFPLSIELDSITGQIKFIKCFLLSNLPKIKQNEKIKVEDDWP</sequence>
<dbReference type="AlphaFoldDB" id="A0A1H0L6Y4"/>
<reference evidence="2" key="1">
    <citation type="submission" date="2016-10" db="EMBL/GenBank/DDBJ databases">
        <authorList>
            <person name="Varghese N."/>
            <person name="Submissions S."/>
        </authorList>
    </citation>
    <scope>NUCLEOTIDE SEQUENCE [LARGE SCALE GENOMIC DNA]</scope>
    <source>
        <strain evidence="2">DSM 19110</strain>
    </source>
</reference>
<evidence type="ECO:0000313" key="2">
    <source>
        <dbReference type="Proteomes" id="UP000183200"/>
    </source>
</evidence>
<accession>A0A1H0L6Y4</accession>
<name>A0A1H0L6Y4_9SPHI</name>
<evidence type="ECO:0000313" key="1">
    <source>
        <dbReference type="EMBL" id="SDO63731.1"/>
    </source>
</evidence>